<reference evidence="3 4" key="1">
    <citation type="submission" date="2018-05" db="EMBL/GenBank/DDBJ databases">
        <title>Animal gut microbial communities from fecal samples from Wisconsin, USA.</title>
        <authorList>
            <person name="Neumann A."/>
        </authorList>
    </citation>
    <scope>NUCLEOTIDE SEQUENCE [LARGE SCALE GENOMIC DNA]</scope>
    <source>
        <strain evidence="3 4">UWS4</strain>
    </source>
</reference>
<dbReference type="InterPro" id="IPR011990">
    <property type="entry name" value="TPR-like_helical_dom_sf"/>
</dbReference>
<feature type="region of interest" description="Disordered" evidence="1">
    <location>
        <begin position="329"/>
        <end position="348"/>
    </location>
</feature>
<gene>
    <name evidence="3" type="ORF">B0H50_10146</name>
</gene>
<keyword evidence="4" id="KW-1185">Reference proteome</keyword>
<feature type="chain" id="PRO_5045776267" evidence="2">
    <location>
        <begin position="20"/>
        <end position="348"/>
    </location>
</feature>
<evidence type="ECO:0000256" key="2">
    <source>
        <dbReference type="SAM" id="SignalP"/>
    </source>
</evidence>
<proteinExistence type="predicted"/>
<dbReference type="RefSeq" id="WP_109587053.1">
    <property type="nucleotide sequence ID" value="NZ_QGHD01000001.1"/>
</dbReference>
<organism evidence="3 4">
    <name type="scientific">Hallerella porci</name>
    <dbReference type="NCBI Taxonomy" id="1945871"/>
    <lineage>
        <taxon>Bacteria</taxon>
        <taxon>Pseudomonadati</taxon>
        <taxon>Fibrobacterota</taxon>
        <taxon>Fibrobacteria</taxon>
        <taxon>Fibrobacterales</taxon>
        <taxon>Fibrobacteraceae</taxon>
        <taxon>Hallerella</taxon>
    </lineage>
</organism>
<accession>A0ABX5LUA3</accession>
<dbReference type="Proteomes" id="UP000245523">
    <property type="component" value="Unassembled WGS sequence"/>
</dbReference>
<dbReference type="Pfam" id="PF13174">
    <property type="entry name" value="TPR_6"/>
    <property type="match status" value="1"/>
</dbReference>
<evidence type="ECO:0000256" key="1">
    <source>
        <dbReference type="SAM" id="MobiDB-lite"/>
    </source>
</evidence>
<keyword evidence="2" id="KW-0732">Signal</keyword>
<dbReference type="PROSITE" id="PS51257">
    <property type="entry name" value="PROKAR_LIPOPROTEIN"/>
    <property type="match status" value="1"/>
</dbReference>
<protein>
    <submittedName>
        <fullName evidence="3">TolA-binding protein</fullName>
    </submittedName>
</protein>
<evidence type="ECO:0000313" key="4">
    <source>
        <dbReference type="Proteomes" id="UP000245523"/>
    </source>
</evidence>
<dbReference type="Gene3D" id="1.25.40.10">
    <property type="entry name" value="Tetratricopeptide repeat domain"/>
    <property type="match status" value="1"/>
</dbReference>
<feature type="region of interest" description="Disordered" evidence="1">
    <location>
        <begin position="271"/>
        <end position="303"/>
    </location>
</feature>
<evidence type="ECO:0000313" key="3">
    <source>
        <dbReference type="EMBL" id="PWL04035.1"/>
    </source>
</evidence>
<sequence>MKRLIFGTVMAAFALSACSSVTLLRTKEMQAVGDDVKKDVTQEMKQEMATMAAANKARMDSLETVIDSLLLVQKRMKVELAMLSSKVADMSDRSDSHHEELLYRLDLLIGKSDKILSKKVVVNGQAISQVDSAAISAEKMQTLDSLFNTARADYHKGEIKLAYSGFKQIYEETKTGNIASEALFWMGVCLSDAGQADKAKVVFAREVKQFPDASKTCAALLKLANIAALEGDTKLQKQYLQKILATKSCSDSNEFLQAAEMLEAILDGTVTEPHPVSDSTAKPVETSADSTQSEVKAPQNAEAKVAEIKEAKVDSTAQLPKDSLAVKIPADSSAIAQPDSAKTISEKK</sequence>
<feature type="signal peptide" evidence="2">
    <location>
        <begin position="1"/>
        <end position="19"/>
    </location>
</feature>
<dbReference type="InterPro" id="IPR019734">
    <property type="entry name" value="TPR_rpt"/>
</dbReference>
<name>A0ABX5LUA3_9BACT</name>
<comment type="caution">
    <text evidence="3">The sequence shown here is derived from an EMBL/GenBank/DDBJ whole genome shotgun (WGS) entry which is preliminary data.</text>
</comment>
<dbReference type="EMBL" id="QGHD01000001">
    <property type="protein sequence ID" value="PWL04035.1"/>
    <property type="molecule type" value="Genomic_DNA"/>
</dbReference>
<dbReference type="SUPFAM" id="SSF48452">
    <property type="entry name" value="TPR-like"/>
    <property type="match status" value="1"/>
</dbReference>